<evidence type="ECO:0000313" key="1">
    <source>
        <dbReference type="EMBL" id="MBX39363.1"/>
    </source>
</evidence>
<protein>
    <submittedName>
        <fullName evidence="1">Uncharacterized protein</fullName>
    </submittedName>
</protein>
<organism evidence="1">
    <name type="scientific">Rhizophora mucronata</name>
    <name type="common">Asiatic mangrove</name>
    <dbReference type="NCBI Taxonomy" id="61149"/>
    <lineage>
        <taxon>Eukaryota</taxon>
        <taxon>Viridiplantae</taxon>
        <taxon>Streptophyta</taxon>
        <taxon>Embryophyta</taxon>
        <taxon>Tracheophyta</taxon>
        <taxon>Spermatophyta</taxon>
        <taxon>Magnoliopsida</taxon>
        <taxon>eudicotyledons</taxon>
        <taxon>Gunneridae</taxon>
        <taxon>Pentapetalae</taxon>
        <taxon>rosids</taxon>
        <taxon>fabids</taxon>
        <taxon>Malpighiales</taxon>
        <taxon>Rhizophoraceae</taxon>
        <taxon>Rhizophora</taxon>
    </lineage>
</organism>
<proteinExistence type="predicted"/>
<dbReference type="EMBL" id="GGEC01058879">
    <property type="protein sequence ID" value="MBX39363.1"/>
    <property type="molecule type" value="Transcribed_RNA"/>
</dbReference>
<accession>A0A2P2NA60</accession>
<reference evidence="1" key="1">
    <citation type="submission" date="2018-02" db="EMBL/GenBank/DDBJ databases">
        <title>Rhizophora mucronata_Transcriptome.</title>
        <authorList>
            <person name="Meera S.P."/>
            <person name="Sreeshan A."/>
            <person name="Augustine A."/>
        </authorList>
    </citation>
    <scope>NUCLEOTIDE SEQUENCE</scope>
    <source>
        <tissue evidence="1">Leaf</tissue>
    </source>
</reference>
<dbReference type="AlphaFoldDB" id="A0A2P2NA60"/>
<name>A0A2P2NA60_RHIMU</name>
<sequence length="20" mass="2445">MIEFIYFFCIFIFNLGLVSQ</sequence>